<sequence length="559" mass="62948">MSTVARFDIPVSCRSFSLYTRLPLELRQNIMAAYLSQPGINFLSIEAREKKWNWKSILTKRHTAVQSLDSLGIAMRSDVAAQHLVLSSDLVPTASFMQADISNSARLRHGMDTMKCVAREARSYMTDLASRPGVLRLQIPGRSDIVSLASSQDVTFLDYVPSELYASDCTLDFYTDCPGLDQIRRVAVRLCHEWRPACSGSTCSEFGKPSHRHGQASNYPLHLFQFLARYFPRLEQVWLVDYHATMKTIQGSGNEREDLRHHELDSHYEMEAYNAHCGAHGPSPLIGSLAIGEQDDGQSMSQKSSSSFNDSGFFEASFTDPGLFLESVTGAEFETDADDDVIMKDYSEGHNDRFIDALEYLDDKDFFVPAAEKRRLLQSAAQASRAKKSLPGEIDDIIHGLANLSLEKETGEPWHSNESPRQIFHAEGRRYYQVRRNDREWNITSRAQDMCDWLEEKFLQYAKQSTLSRVQAADWVEFGILACKWDIEPPAQPKQRATSRHGRHAKGAYSMAMSTMPSPPDAMDLGSSHVFGSGSLDACSFGFPIDYVEVDSRRLKATR</sequence>
<dbReference type="AlphaFoldDB" id="A0A2C5Y553"/>
<evidence type="ECO:0000256" key="1">
    <source>
        <dbReference type="SAM" id="MobiDB-lite"/>
    </source>
</evidence>
<gene>
    <name evidence="2" type="ORF">CDD82_1828</name>
</gene>
<reference evidence="2 3" key="1">
    <citation type="submission" date="2017-06" db="EMBL/GenBank/DDBJ databases">
        <title>Ant-infecting Ophiocordyceps genomes reveal a high diversity of potential behavioral manipulation genes and a possible major role for enterotoxins.</title>
        <authorList>
            <person name="De Bekker C."/>
            <person name="Evans H.C."/>
            <person name="Brachmann A."/>
            <person name="Hughes D.P."/>
        </authorList>
    </citation>
    <scope>NUCLEOTIDE SEQUENCE [LARGE SCALE GENOMIC DNA]</scope>
    <source>
        <strain evidence="2 3">1348a</strain>
    </source>
</reference>
<protein>
    <submittedName>
        <fullName evidence="2">Uncharacterized protein</fullName>
    </submittedName>
</protein>
<comment type="caution">
    <text evidence="2">The sequence shown here is derived from an EMBL/GenBank/DDBJ whole genome shotgun (WGS) entry which is preliminary data.</text>
</comment>
<dbReference type="OrthoDB" id="4655872at2759"/>
<name>A0A2C5Y553_9HYPO</name>
<feature type="compositionally biased region" description="Low complexity" evidence="1">
    <location>
        <begin position="297"/>
        <end position="308"/>
    </location>
</feature>
<keyword evidence="3" id="KW-1185">Reference proteome</keyword>
<evidence type="ECO:0000313" key="2">
    <source>
        <dbReference type="EMBL" id="PHH63827.1"/>
    </source>
</evidence>
<accession>A0A2C5Y553</accession>
<organism evidence="2 3">
    <name type="scientific">Ophiocordyceps australis</name>
    <dbReference type="NCBI Taxonomy" id="1399860"/>
    <lineage>
        <taxon>Eukaryota</taxon>
        <taxon>Fungi</taxon>
        <taxon>Dikarya</taxon>
        <taxon>Ascomycota</taxon>
        <taxon>Pezizomycotina</taxon>
        <taxon>Sordariomycetes</taxon>
        <taxon>Hypocreomycetidae</taxon>
        <taxon>Hypocreales</taxon>
        <taxon>Ophiocordycipitaceae</taxon>
        <taxon>Ophiocordyceps</taxon>
    </lineage>
</organism>
<dbReference type="Proteomes" id="UP000224854">
    <property type="component" value="Unassembled WGS sequence"/>
</dbReference>
<dbReference type="EMBL" id="NJEU01001586">
    <property type="protein sequence ID" value="PHH63827.1"/>
    <property type="molecule type" value="Genomic_DNA"/>
</dbReference>
<proteinExistence type="predicted"/>
<feature type="region of interest" description="Disordered" evidence="1">
    <location>
        <begin position="287"/>
        <end position="308"/>
    </location>
</feature>
<evidence type="ECO:0000313" key="3">
    <source>
        <dbReference type="Proteomes" id="UP000224854"/>
    </source>
</evidence>